<evidence type="ECO:0000313" key="1">
    <source>
        <dbReference type="EMBL" id="GLS17886.1"/>
    </source>
</evidence>
<comment type="caution">
    <text evidence="1">The sequence shown here is derived from an EMBL/GenBank/DDBJ whole genome shotgun (WGS) entry which is preliminary data.</text>
</comment>
<keyword evidence="2" id="KW-1185">Reference proteome</keyword>
<evidence type="ECO:0000313" key="2">
    <source>
        <dbReference type="Proteomes" id="UP001156882"/>
    </source>
</evidence>
<dbReference type="EMBL" id="BSPC01000007">
    <property type="protein sequence ID" value="GLS17886.1"/>
    <property type="molecule type" value="Genomic_DNA"/>
</dbReference>
<dbReference type="RefSeq" id="WP_284310720.1">
    <property type="nucleotide sequence ID" value="NZ_BSPC01000007.1"/>
</dbReference>
<dbReference type="Proteomes" id="UP001156882">
    <property type="component" value="Unassembled WGS sequence"/>
</dbReference>
<organism evidence="1 2">
    <name type="scientific">Labrys miyagiensis</name>
    <dbReference type="NCBI Taxonomy" id="346912"/>
    <lineage>
        <taxon>Bacteria</taxon>
        <taxon>Pseudomonadati</taxon>
        <taxon>Pseudomonadota</taxon>
        <taxon>Alphaproteobacteria</taxon>
        <taxon>Hyphomicrobiales</taxon>
        <taxon>Xanthobacteraceae</taxon>
        <taxon>Labrys</taxon>
    </lineage>
</organism>
<sequence length="169" mass="18522">MSRPGRKRAIVAREKNGRPSRAQHPVEAMEAVVLAQPHRRGSTDRRCASVFGRFCLRLKLRQELTEAGEEYAATVKRWRAAKGVPTPFHNEASGSGRGAADATVAIWQRQMLAMERAMMEAGLKALLAVKQLTLDGNELGMDQDGPAVEGLMALAVHLGVMRKGAHPWM</sequence>
<proteinExistence type="predicted"/>
<accession>A0ABQ6CI06</accession>
<gene>
    <name evidence="1" type="ORF">GCM10007874_09020</name>
</gene>
<reference evidence="2" key="1">
    <citation type="journal article" date="2019" name="Int. J. Syst. Evol. Microbiol.">
        <title>The Global Catalogue of Microorganisms (GCM) 10K type strain sequencing project: providing services to taxonomists for standard genome sequencing and annotation.</title>
        <authorList>
            <consortium name="The Broad Institute Genomics Platform"/>
            <consortium name="The Broad Institute Genome Sequencing Center for Infectious Disease"/>
            <person name="Wu L."/>
            <person name="Ma J."/>
        </authorList>
    </citation>
    <scope>NUCLEOTIDE SEQUENCE [LARGE SCALE GENOMIC DNA]</scope>
    <source>
        <strain evidence="2">NBRC 101365</strain>
    </source>
</reference>
<protein>
    <submittedName>
        <fullName evidence="1">Uncharacterized protein</fullName>
    </submittedName>
</protein>
<name>A0ABQ6CI06_9HYPH</name>